<accession>A0ABW0F5P4</accession>
<feature type="chain" id="PRO_5045259840" evidence="1">
    <location>
        <begin position="25"/>
        <end position="160"/>
    </location>
</feature>
<dbReference type="Proteomes" id="UP001595976">
    <property type="component" value="Unassembled WGS sequence"/>
</dbReference>
<reference evidence="4" key="1">
    <citation type="journal article" date="2019" name="Int. J. Syst. Evol. Microbiol.">
        <title>The Global Catalogue of Microorganisms (GCM) 10K type strain sequencing project: providing services to taxonomists for standard genome sequencing and annotation.</title>
        <authorList>
            <consortium name="The Broad Institute Genomics Platform"/>
            <consortium name="The Broad Institute Genome Sequencing Center for Infectious Disease"/>
            <person name="Wu L."/>
            <person name="Ma J."/>
        </authorList>
    </citation>
    <scope>NUCLEOTIDE SEQUENCE [LARGE SCALE GENOMIC DNA]</scope>
    <source>
        <strain evidence="4">CGMCC 1.15643</strain>
    </source>
</reference>
<comment type="caution">
    <text evidence="3">The sequence shown here is derived from an EMBL/GenBank/DDBJ whole genome shotgun (WGS) entry which is preliminary data.</text>
</comment>
<feature type="domain" description="DUF2314" evidence="2">
    <location>
        <begin position="35"/>
        <end position="148"/>
    </location>
</feature>
<organism evidence="3 4">
    <name type="scientific">Bosea minatitlanensis</name>
    <dbReference type="NCBI Taxonomy" id="128782"/>
    <lineage>
        <taxon>Bacteria</taxon>
        <taxon>Pseudomonadati</taxon>
        <taxon>Pseudomonadota</taxon>
        <taxon>Alphaproteobacteria</taxon>
        <taxon>Hyphomicrobiales</taxon>
        <taxon>Boseaceae</taxon>
        <taxon>Bosea</taxon>
    </lineage>
</organism>
<evidence type="ECO:0000313" key="3">
    <source>
        <dbReference type="EMBL" id="MFC5293974.1"/>
    </source>
</evidence>
<dbReference type="EMBL" id="JBHSLI010000005">
    <property type="protein sequence ID" value="MFC5293974.1"/>
    <property type="molecule type" value="Genomic_DNA"/>
</dbReference>
<evidence type="ECO:0000256" key="1">
    <source>
        <dbReference type="SAM" id="SignalP"/>
    </source>
</evidence>
<dbReference type="Pfam" id="PF10077">
    <property type="entry name" value="DUF2314"/>
    <property type="match status" value="1"/>
</dbReference>
<keyword evidence="4" id="KW-1185">Reference proteome</keyword>
<keyword evidence="1" id="KW-0732">Signal</keyword>
<protein>
    <submittedName>
        <fullName evidence="3">YegJ family protein</fullName>
    </submittedName>
</protein>
<evidence type="ECO:0000259" key="2">
    <source>
        <dbReference type="Pfam" id="PF10077"/>
    </source>
</evidence>
<evidence type="ECO:0000313" key="4">
    <source>
        <dbReference type="Proteomes" id="UP001595976"/>
    </source>
</evidence>
<gene>
    <name evidence="3" type="ORF">ACFPK2_13360</name>
</gene>
<proteinExistence type="predicted"/>
<dbReference type="InterPro" id="IPR018756">
    <property type="entry name" value="DUF2314"/>
</dbReference>
<name>A0ABW0F5P4_9HYPH</name>
<dbReference type="RefSeq" id="WP_158443537.1">
    <property type="nucleotide sequence ID" value="NZ_JAOAOS010000005.1"/>
</dbReference>
<sequence>MKPRILAAALLAALAGPVAGPAQAQDPTYDYRTSDPEMDAAIDAARASLPRFRTDFRERRGESFVVKVAIPIKGSDGREHIWMNLDAIEGDSFVGRLANEPQRLAPLVKGSPYRAAGSMISDWGYRRDGRMYGNYTTRVMLKRIPAEQAEGLRKVLSPQP</sequence>
<feature type="signal peptide" evidence="1">
    <location>
        <begin position="1"/>
        <end position="24"/>
    </location>
</feature>